<dbReference type="AlphaFoldDB" id="A0A1S4CAW8"/>
<dbReference type="RefSeq" id="XP_016498372.1">
    <property type="nucleotide sequence ID" value="XM_016642886.1"/>
</dbReference>
<gene>
    <name evidence="3" type="primary">LOC107817081</name>
</gene>
<name>A0A1S4CAW8_TOBAC</name>
<keyword evidence="2" id="KW-0732">Signal</keyword>
<proteinExistence type="predicted"/>
<organism evidence="3">
    <name type="scientific">Nicotiana tabacum</name>
    <name type="common">Common tobacco</name>
    <dbReference type="NCBI Taxonomy" id="4097"/>
    <lineage>
        <taxon>Eukaryota</taxon>
        <taxon>Viridiplantae</taxon>
        <taxon>Streptophyta</taxon>
        <taxon>Embryophyta</taxon>
        <taxon>Tracheophyta</taxon>
        <taxon>Spermatophyta</taxon>
        <taxon>Magnoliopsida</taxon>
        <taxon>eudicotyledons</taxon>
        <taxon>Gunneridae</taxon>
        <taxon>Pentapetalae</taxon>
        <taxon>asterids</taxon>
        <taxon>lamiids</taxon>
        <taxon>Solanales</taxon>
        <taxon>Solanaceae</taxon>
        <taxon>Nicotianoideae</taxon>
        <taxon>Nicotianeae</taxon>
        <taxon>Nicotiana</taxon>
    </lineage>
</organism>
<feature type="signal peptide" evidence="2">
    <location>
        <begin position="1"/>
        <end position="24"/>
    </location>
</feature>
<dbReference type="OrthoDB" id="10650186at2759"/>
<protein>
    <submittedName>
        <fullName evidence="3">Carbon catabolite repressor protein 4 homolog 6</fullName>
    </submittedName>
</protein>
<dbReference type="KEGG" id="nta:107817081"/>
<evidence type="ECO:0000256" key="2">
    <source>
        <dbReference type="SAM" id="SignalP"/>
    </source>
</evidence>
<evidence type="ECO:0000313" key="3">
    <source>
        <dbReference type="RefSeq" id="XP_016498372.1"/>
    </source>
</evidence>
<reference evidence="3" key="1">
    <citation type="submission" date="2025-08" db="UniProtKB">
        <authorList>
            <consortium name="RefSeq"/>
        </authorList>
    </citation>
    <scope>IDENTIFICATION</scope>
</reference>
<accession>A0A1S4CAW8</accession>
<feature type="compositionally biased region" description="Polar residues" evidence="1">
    <location>
        <begin position="49"/>
        <end position="58"/>
    </location>
</feature>
<feature type="region of interest" description="Disordered" evidence="1">
    <location>
        <begin position="27"/>
        <end position="109"/>
    </location>
</feature>
<sequence length="222" mass="25869">MKHSAPSLHLLAAAAFTDAATANAAMSSAQPFRGGRSRGRRNFSDRPSGEQSEQNIATGDSHFHSVRETNRNLRPSPNFRPFRPWEPTPSFHPNQQTYGQLPPPQPRQPFLHNQQSYRAMPPPAGLYQNQQFNRAVLPPPRGPQYFRNQQFNRPNFYENQQFNRPNFYENQQFSRPNFYENQQFRPRPSPPKALNFRNWEYARTGPPPHCGKFVYFFNVTFT</sequence>
<evidence type="ECO:0000256" key="1">
    <source>
        <dbReference type="SAM" id="MobiDB-lite"/>
    </source>
</evidence>
<feature type="compositionally biased region" description="Basic and acidic residues" evidence="1">
    <location>
        <begin position="61"/>
        <end position="71"/>
    </location>
</feature>
<feature type="chain" id="PRO_5010328331" evidence="2">
    <location>
        <begin position="25"/>
        <end position="222"/>
    </location>
</feature>
<dbReference type="OMA" id="IHPTHHN"/>
<dbReference type="PaxDb" id="4097-A0A1S4CAW8"/>